<organism evidence="4 5">
    <name type="scientific">Pseudonocardia spirodelae</name>
    <dbReference type="NCBI Taxonomy" id="3133431"/>
    <lineage>
        <taxon>Bacteria</taxon>
        <taxon>Bacillati</taxon>
        <taxon>Actinomycetota</taxon>
        <taxon>Actinomycetes</taxon>
        <taxon>Pseudonocardiales</taxon>
        <taxon>Pseudonocardiaceae</taxon>
        <taxon>Pseudonocardia</taxon>
    </lineage>
</organism>
<dbReference type="Pfam" id="PF02129">
    <property type="entry name" value="Peptidase_S15"/>
    <property type="match status" value="1"/>
</dbReference>
<dbReference type="EMBL" id="JBBJUP010000001">
    <property type="protein sequence ID" value="MEJ8277457.1"/>
    <property type="molecule type" value="Genomic_DNA"/>
</dbReference>
<evidence type="ECO:0000256" key="2">
    <source>
        <dbReference type="SAM" id="MobiDB-lite"/>
    </source>
</evidence>
<proteinExistence type="predicted"/>
<reference evidence="4 5" key="1">
    <citation type="submission" date="2024-03" db="EMBL/GenBank/DDBJ databases">
        <title>Draft genome sequence of Pseudonocardia sp. DW16-2.</title>
        <authorList>
            <person name="Duangmal K."/>
        </authorList>
    </citation>
    <scope>NUCLEOTIDE SEQUENCE [LARGE SCALE GENOMIC DNA]</scope>
    <source>
        <strain evidence="4 5">DW16-2</strain>
    </source>
</reference>
<dbReference type="InterPro" id="IPR005674">
    <property type="entry name" value="CocE/Ser_esterase"/>
</dbReference>
<dbReference type="GO" id="GO:0016787">
    <property type="term" value="F:hydrolase activity"/>
    <property type="evidence" value="ECO:0007669"/>
    <property type="project" value="UniProtKB-KW"/>
</dbReference>
<protein>
    <submittedName>
        <fullName evidence="4">CocE/NonD family hydrolase</fullName>
    </submittedName>
</protein>
<dbReference type="InterPro" id="IPR013736">
    <property type="entry name" value="Xaa-Pro_dipept_C"/>
</dbReference>
<accession>A0ABU8T157</accession>
<dbReference type="SMART" id="SM00939">
    <property type="entry name" value="PepX_C"/>
    <property type="match status" value="1"/>
</dbReference>
<sequence>MRDGDRRDDRDTRQPHGPAGRGRTARALTTAGVLALTLLVAGCSDAAAAPGAAVASDTVSVTHARNDRVPEGARWTQHYFPTADGVELHADVLLPEDLPADARVPVVLSVGSYFGHSGQLSVEGFAHTGPSARFADLVTEGGLLERGYGLVMVDSRGFGGSTGCTEALGGPADQADVRAALDWTAAQPWSTGNVGMYGKSFDGVTALVGNNLNHPALKAVVAQEPIWDIQRNMRSGGVPRATIVSVPTVYNAVATQPQMPDDDPRYLANAAWDTPTGPHPECTLLNSASYMEPDPEAQSWAVRDLAERAKGTTTPLMLTQGFLEWNTEADGMAEFLAHHEGPERAWLGQWDHKRGGERTADGRLEIGREGWFDEVFSFYDEHLRGTVPTVRYPAFAVEDSTGAWRAEPEWPRADRTADLRLDGGTYTDDGATSSFVRRSEPVAAATRLTGTPTAAVTARGTGSVMVRLHDVAPDGSAVMVDQQVSMLRPGTTSLPLRSMDWTLAPGHALAVEVGTVRAGVPVSEDWLPTVSGLPVTVDGTRLQLALDDPAADETVPGTPAPWAEAYRLTNASQPAAVAPSFRLP</sequence>
<dbReference type="NCBIfam" id="TIGR00976">
    <property type="entry name" value="CocE_NonD"/>
    <property type="match status" value="1"/>
</dbReference>
<dbReference type="SUPFAM" id="SSF49785">
    <property type="entry name" value="Galactose-binding domain-like"/>
    <property type="match status" value="1"/>
</dbReference>
<keyword evidence="1 4" id="KW-0378">Hydrolase</keyword>
<dbReference type="InterPro" id="IPR000383">
    <property type="entry name" value="Xaa-Pro-like_dom"/>
</dbReference>
<evidence type="ECO:0000256" key="1">
    <source>
        <dbReference type="ARBA" id="ARBA00022801"/>
    </source>
</evidence>
<evidence type="ECO:0000313" key="5">
    <source>
        <dbReference type="Proteomes" id="UP001364211"/>
    </source>
</evidence>
<keyword evidence="5" id="KW-1185">Reference proteome</keyword>
<feature type="region of interest" description="Disordered" evidence="2">
    <location>
        <begin position="1"/>
        <end position="24"/>
    </location>
</feature>
<evidence type="ECO:0000259" key="3">
    <source>
        <dbReference type="SMART" id="SM00939"/>
    </source>
</evidence>
<name>A0ABU8T157_9PSEU</name>
<dbReference type="SUPFAM" id="SSF53474">
    <property type="entry name" value="alpha/beta-Hydrolases"/>
    <property type="match status" value="1"/>
</dbReference>
<dbReference type="Gene3D" id="3.40.50.1820">
    <property type="entry name" value="alpha/beta hydrolase"/>
    <property type="match status" value="2"/>
</dbReference>
<dbReference type="Proteomes" id="UP001364211">
    <property type="component" value="Unassembled WGS sequence"/>
</dbReference>
<feature type="compositionally biased region" description="Basic and acidic residues" evidence="2">
    <location>
        <begin position="1"/>
        <end position="14"/>
    </location>
</feature>
<dbReference type="InterPro" id="IPR008979">
    <property type="entry name" value="Galactose-bd-like_sf"/>
</dbReference>
<dbReference type="RefSeq" id="WP_340285497.1">
    <property type="nucleotide sequence ID" value="NZ_JBBJUP010000001.1"/>
</dbReference>
<gene>
    <name evidence="4" type="ORF">WJX68_00825</name>
</gene>
<evidence type="ECO:0000313" key="4">
    <source>
        <dbReference type="EMBL" id="MEJ8277457.1"/>
    </source>
</evidence>
<dbReference type="InterPro" id="IPR029058">
    <property type="entry name" value="AB_hydrolase_fold"/>
</dbReference>
<comment type="caution">
    <text evidence="4">The sequence shown here is derived from an EMBL/GenBank/DDBJ whole genome shotgun (WGS) entry which is preliminary data.</text>
</comment>
<feature type="domain" description="Xaa-Pro dipeptidyl-peptidase C-terminal" evidence="3">
    <location>
        <begin position="376"/>
        <end position="538"/>
    </location>
</feature>